<proteinExistence type="predicted"/>
<dbReference type="AlphaFoldDB" id="A0A511JD82"/>
<accession>A0A511JD82</accession>
<evidence type="ECO:0000256" key="2">
    <source>
        <dbReference type="SAM" id="SignalP"/>
    </source>
</evidence>
<comment type="caution">
    <text evidence="3">The sequence shown here is derived from an EMBL/GenBank/DDBJ whole genome shotgun (WGS) entry which is preliminary data.</text>
</comment>
<feature type="compositionally biased region" description="Low complexity" evidence="1">
    <location>
        <begin position="40"/>
        <end position="55"/>
    </location>
</feature>
<dbReference type="RefSeq" id="WP_146843561.1">
    <property type="nucleotide sequence ID" value="NZ_BJWG01000012.1"/>
</dbReference>
<evidence type="ECO:0000256" key="1">
    <source>
        <dbReference type="SAM" id="MobiDB-lite"/>
    </source>
</evidence>
<feature type="region of interest" description="Disordered" evidence="1">
    <location>
        <begin position="208"/>
        <end position="260"/>
    </location>
</feature>
<evidence type="ECO:0000313" key="4">
    <source>
        <dbReference type="Proteomes" id="UP000321720"/>
    </source>
</evidence>
<keyword evidence="4" id="KW-1185">Reference proteome</keyword>
<feature type="compositionally biased region" description="Low complexity" evidence="1">
    <location>
        <begin position="230"/>
        <end position="260"/>
    </location>
</feature>
<protein>
    <submittedName>
        <fullName evidence="3">Uncharacterized protein</fullName>
    </submittedName>
</protein>
<dbReference type="EMBL" id="BJWG01000012">
    <property type="protein sequence ID" value="GEL95934.1"/>
    <property type="molecule type" value="Genomic_DNA"/>
</dbReference>
<keyword evidence="2" id="KW-0732">Signal</keyword>
<feature type="signal peptide" evidence="2">
    <location>
        <begin position="1"/>
        <end position="36"/>
    </location>
</feature>
<reference evidence="3 4" key="1">
    <citation type="submission" date="2019-07" db="EMBL/GenBank/DDBJ databases">
        <title>Whole genome shotgun sequence of Cellulomonas composti NBRC 100758.</title>
        <authorList>
            <person name="Hosoyama A."/>
            <person name="Uohara A."/>
            <person name="Ohji S."/>
            <person name="Ichikawa N."/>
        </authorList>
    </citation>
    <scope>NUCLEOTIDE SEQUENCE [LARGE SCALE GENOMIC DNA]</scope>
    <source>
        <strain evidence="3 4">NBRC 100758</strain>
    </source>
</reference>
<name>A0A511JD82_9CELL</name>
<organism evidence="3 4">
    <name type="scientific">Cellulomonas composti</name>
    <dbReference type="NCBI Taxonomy" id="266130"/>
    <lineage>
        <taxon>Bacteria</taxon>
        <taxon>Bacillati</taxon>
        <taxon>Actinomycetota</taxon>
        <taxon>Actinomycetes</taxon>
        <taxon>Micrococcales</taxon>
        <taxon>Cellulomonadaceae</taxon>
        <taxon>Cellulomonas</taxon>
    </lineage>
</organism>
<sequence length="260" mass="26210">MMRSHLTERRRARSATASRIATCLVAAVLVALGPLAACSSAPDGSTGDDPTTTAAPSPPPVQEPQPARTGLESPLPELGPQPAFTNAAPGDGTVVLAADLTTACLFYSWVTETGAPELVDGVTFEVTGATFSTTTAWRLDATGCPDAACPTLGPDATSCTLGFVHDGAADPADLPQVSVAGTFTCGPPLDDDACADLVAQFETATGAVLPFSPDGLVPDEPADTSSSASPEPTLEQPMPEPTTEPTTEPASEPTTGSTDG</sequence>
<feature type="region of interest" description="Disordered" evidence="1">
    <location>
        <begin position="40"/>
        <end position="86"/>
    </location>
</feature>
<gene>
    <name evidence="3" type="ORF">CCO02nite_25920</name>
</gene>
<dbReference type="Proteomes" id="UP000321720">
    <property type="component" value="Unassembled WGS sequence"/>
</dbReference>
<feature type="chain" id="PRO_5038875045" evidence="2">
    <location>
        <begin position="37"/>
        <end position="260"/>
    </location>
</feature>
<evidence type="ECO:0000313" key="3">
    <source>
        <dbReference type="EMBL" id="GEL95934.1"/>
    </source>
</evidence>